<evidence type="ECO:0000313" key="2">
    <source>
        <dbReference type="EMBL" id="KEQ68881.1"/>
    </source>
</evidence>
<dbReference type="HOGENOM" id="CLU_057558_1_0_1"/>
<dbReference type="InterPro" id="IPR029062">
    <property type="entry name" value="Class_I_gatase-like"/>
</dbReference>
<keyword evidence="3" id="KW-1185">Reference proteome</keyword>
<dbReference type="SUPFAM" id="SSF52317">
    <property type="entry name" value="Class I glutamine amidotransferase-like"/>
    <property type="match status" value="1"/>
</dbReference>
<dbReference type="RefSeq" id="XP_013423093.1">
    <property type="nucleotide sequence ID" value="XM_013567639.1"/>
</dbReference>
<protein>
    <recommendedName>
        <fullName evidence="1">Biotin-protein ligase N-terminal domain-containing protein</fullName>
    </recommendedName>
</protein>
<feature type="domain" description="Biotin-protein ligase N-terminal" evidence="1">
    <location>
        <begin position="37"/>
        <end position="95"/>
    </location>
</feature>
<dbReference type="Gene3D" id="3.40.50.880">
    <property type="match status" value="1"/>
</dbReference>
<sequence length="253" mass="27739">MIYRGKAACEGCPESVETLLKQAYPTIDIIFAGPDEATHINSETLGQVEIFVQPGGPDLDRAWQEAKSYAPDVRAFVANGGISLGFCLGAFLAGPHQGFGLIPVGDRVVREIERPNSQVDGIEDTVIQVDWTFSTSKKRGTKDNNRWLYFQDGATIILSDGSPTIVLARYSSNHDVAATLNAYGSGWVANISPHPEADQSWYDLAEISNPEGIQYDIGIDFVRAAVIRAFNCFHHRKHTELEVLRDLISADEG</sequence>
<dbReference type="InterPro" id="IPR019197">
    <property type="entry name" value="Biotin-prot_ligase_N"/>
</dbReference>
<name>A0A074X2K6_9PEZI</name>
<reference evidence="2 3" key="1">
    <citation type="journal article" date="2014" name="BMC Genomics">
        <title>Genome sequencing of four Aureobasidium pullulans varieties: biotechnological potential, stress tolerance, and description of new species.</title>
        <authorList>
            <person name="Gostin Ar C."/>
            <person name="Ohm R.A."/>
            <person name="Kogej T."/>
            <person name="Sonjak S."/>
            <person name="Turk M."/>
            <person name="Zajc J."/>
            <person name="Zalar P."/>
            <person name="Grube M."/>
            <person name="Sun H."/>
            <person name="Han J."/>
            <person name="Sharma A."/>
            <person name="Chiniquy J."/>
            <person name="Ngan C.Y."/>
            <person name="Lipzen A."/>
            <person name="Barry K."/>
            <person name="Grigoriev I.V."/>
            <person name="Gunde-Cimerman N."/>
        </authorList>
    </citation>
    <scope>NUCLEOTIDE SEQUENCE [LARGE SCALE GENOMIC DNA]</scope>
    <source>
        <strain evidence="2 3">CBS 147.97</strain>
    </source>
</reference>
<evidence type="ECO:0000259" key="1">
    <source>
        <dbReference type="Pfam" id="PF09825"/>
    </source>
</evidence>
<dbReference type="EMBL" id="KL584725">
    <property type="protein sequence ID" value="KEQ68881.1"/>
    <property type="molecule type" value="Genomic_DNA"/>
</dbReference>
<evidence type="ECO:0000313" key="3">
    <source>
        <dbReference type="Proteomes" id="UP000027730"/>
    </source>
</evidence>
<gene>
    <name evidence="2" type="ORF">M436DRAFT_76602</name>
</gene>
<dbReference type="Pfam" id="PF09825">
    <property type="entry name" value="BPL_N"/>
    <property type="match status" value="1"/>
</dbReference>
<dbReference type="GeneID" id="25415871"/>
<dbReference type="AlphaFoldDB" id="A0A074X2K6"/>
<accession>A0A074X2K6</accession>
<organism evidence="2 3">
    <name type="scientific">Aureobasidium namibiae CBS 147.97</name>
    <dbReference type="NCBI Taxonomy" id="1043004"/>
    <lineage>
        <taxon>Eukaryota</taxon>
        <taxon>Fungi</taxon>
        <taxon>Dikarya</taxon>
        <taxon>Ascomycota</taxon>
        <taxon>Pezizomycotina</taxon>
        <taxon>Dothideomycetes</taxon>
        <taxon>Dothideomycetidae</taxon>
        <taxon>Dothideales</taxon>
        <taxon>Saccotheciaceae</taxon>
        <taxon>Aureobasidium</taxon>
    </lineage>
</organism>
<dbReference type="STRING" id="1043004.A0A074X2K6"/>
<dbReference type="OrthoDB" id="10250105at2759"/>
<dbReference type="Proteomes" id="UP000027730">
    <property type="component" value="Unassembled WGS sequence"/>
</dbReference>
<proteinExistence type="predicted"/>